<proteinExistence type="predicted"/>
<keyword evidence="1" id="KW-0472">Membrane</keyword>
<feature type="transmembrane region" description="Helical" evidence="1">
    <location>
        <begin position="36"/>
        <end position="58"/>
    </location>
</feature>
<evidence type="ECO:0000256" key="1">
    <source>
        <dbReference type="SAM" id="Phobius"/>
    </source>
</evidence>
<protein>
    <recommendedName>
        <fullName evidence="4">Subtilisin inhibitor domain-containing protein</fullName>
    </recommendedName>
</protein>
<dbReference type="RefSeq" id="WP_377935349.1">
    <property type="nucleotide sequence ID" value="NZ_JBHUEA010000019.1"/>
</dbReference>
<organism evidence="2 3">
    <name type="scientific">Amnibacterium endophyticum</name>
    <dbReference type="NCBI Taxonomy" id="2109337"/>
    <lineage>
        <taxon>Bacteria</taxon>
        <taxon>Bacillati</taxon>
        <taxon>Actinomycetota</taxon>
        <taxon>Actinomycetes</taxon>
        <taxon>Micrococcales</taxon>
        <taxon>Microbacteriaceae</taxon>
        <taxon>Amnibacterium</taxon>
    </lineage>
</organism>
<gene>
    <name evidence="2" type="ORF">ACFSBI_12325</name>
</gene>
<comment type="caution">
    <text evidence="2">The sequence shown here is derived from an EMBL/GenBank/DDBJ whole genome shotgun (WGS) entry which is preliminary data.</text>
</comment>
<keyword evidence="1" id="KW-0812">Transmembrane</keyword>
<keyword evidence="3" id="KW-1185">Reference proteome</keyword>
<name>A0ABW4LJH0_9MICO</name>
<dbReference type="EMBL" id="JBHUEA010000019">
    <property type="protein sequence ID" value="MFD1722336.1"/>
    <property type="molecule type" value="Genomic_DNA"/>
</dbReference>
<evidence type="ECO:0000313" key="2">
    <source>
        <dbReference type="EMBL" id="MFD1722336.1"/>
    </source>
</evidence>
<keyword evidence="1" id="KW-1133">Transmembrane helix</keyword>
<reference evidence="3" key="1">
    <citation type="journal article" date="2019" name="Int. J. Syst. Evol. Microbiol.">
        <title>The Global Catalogue of Microorganisms (GCM) 10K type strain sequencing project: providing services to taxonomists for standard genome sequencing and annotation.</title>
        <authorList>
            <consortium name="The Broad Institute Genomics Platform"/>
            <consortium name="The Broad Institute Genome Sequencing Center for Infectious Disease"/>
            <person name="Wu L."/>
            <person name="Ma J."/>
        </authorList>
    </citation>
    <scope>NUCLEOTIDE SEQUENCE [LARGE SCALE GENOMIC DNA]</scope>
    <source>
        <strain evidence="3">CGMCC 1.12471</strain>
    </source>
</reference>
<evidence type="ECO:0008006" key="4">
    <source>
        <dbReference type="Google" id="ProtNLM"/>
    </source>
</evidence>
<sequence length="157" mass="16223">MADRKRDLDVEVDLRLAAGRSRLLQRVQRRQRIHRAGAVGAAALILGLGLVNGVGGAVPGVVAARVTCYTAADLTAPHDTVRLPAGASPSALTAAQQRRLCDDVWRSGDATGSDGGTEAISAAMCRLVGGAIAVFPIDDRSETSGQVCHRLGLTSIA</sequence>
<evidence type="ECO:0000313" key="3">
    <source>
        <dbReference type="Proteomes" id="UP001597347"/>
    </source>
</evidence>
<accession>A0ABW4LJH0</accession>
<dbReference type="Proteomes" id="UP001597347">
    <property type="component" value="Unassembled WGS sequence"/>
</dbReference>